<evidence type="ECO:0000256" key="4">
    <source>
        <dbReference type="ARBA" id="ARBA00022801"/>
    </source>
</evidence>
<protein>
    <submittedName>
        <fullName evidence="10">Peptidase, M23 family</fullName>
    </submittedName>
</protein>
<keyword evidence="8" id="KW-1133">Transmembrane helix</keyword>
<dbReference type="GO" id="GO:0046872">
    <property type="term" value="F:metal ion binding"/>
    <property type="evidence" value="ECO:0007669"/>
    <property type="project" value="UniProtKB-KW"/>
</dbReference>
<dbReference type="STRING" id="762967.HMPREF9440_02024"/>
<reference evidence="10 11" key="1">
    <citation type="submission" date="2011-11" db="EMBL/GenBank/DDBJ databases">
        <authorList>
            <person name="Weinstock G."/>
            <person name="Sodergren E."/>
            <person name="Clifton S."/>
            <person name="Fulton L."/>
            <person name="Fulton B."/>
            <person name="Courtney L."/>
            <person name="Fronick C."/>
            <person name="Harrison M."/>
            <person name="Strong C."/>
            <person name="Farmer C."/>
            <person name="Delahaunty K."/>
            <person name="Markovic C."/>
            <person name="Hall O."/>
            <person name="Minx P."/>
            <person name="Tomlinson C."/>
            <person name="Mitreva M."/>
            <person name="Hou S."/>
            <person name="Chen J."/>
            <person name="Wollam A."/>
            <person name="Pepin K.H."/>
            <person name="Johnson M."/>
            <person name="Bhonagiri V."/>
            <person name="Zhang X."/>
            <person name="Suruliraj S."/>
            <person name="Warren W."/>
            <person name="Chinwalla A."/>
            <person name="Mardis E.R."/>
            <person name="Wilson R.K."/>
        </authorList>
    </citation>
    <scope>NUCLEOTIDE SEQUENCE [LARGE SCALE GENOMIC DNA]</scope>
    <source>
        <strain evidence="10 11">YIT 11816</strain>
    </source>
</reference>
<evidence type="ECO:0000256" key="8">
    <source>
        <dbReference type="SAM" id="Phobius"/>
    </source>
</evidence>
<keyword evidence="4" id="KW-0378">Hydrolase</keyword>
<keyword evidence="2" id="KW-0645">Protease</keyword>
<evidence type="ECO:0000256" key="2">
    <source>
        <dbReference type="ARBA" id="ARBA00022670"/>
    </source>
</evidence>
<evidence type="ECO:0000256" key="3">
    <source>
        <dbReference type="ARBA" id="ARBA00022723"/>
    </source>
</evidence>
<keyword evidence="3" id="KW-0479">Metal-binding</keyword>
<evidence type="ECO:0000313" key="11">
    <source>
        <dbReference type="Proteomes" id="UP000004956"/>
    </source>
</evidence>
<feature type="transmembrane region" description="Helical" evidence="8">
    <location>
        <begin position="40"/>
        <end position="61"/>
    </location>
</feature>
<name>H3KGY5_9BURK</name>
<sequence length="524" mass="56726">MTGPSIIANSLRSVGSAYLHWQRHMLAQKRAPISRARARWSVLAGMVGGVAAAAGAVFLLGPSLESAESPSAVRTVAVTPPDLSKTVAALTDRSNIRTASTLVRTGETFLSLFSELGIRDAQAAAFVRRTPEAQAIVLPQGGQFVSSGTYESGRLAYLRLYLEGPSSGDGRTVEVLREGEDLTVRTLPYTFEAKETLLSGSFDKSWAKTVRTMGIPPNVAESLQNVWEGGRNPVNDLKQGDRIRLVYAKEFADGNFVRNGDLLAVQIVRGDEVSEAFRFTSGQAAGFYTLDGRSASQTFMRVPLDVKDVSSEFSPLRRHPVTGVLRAHNGTDLRAPTGSRIFAAADGVIRTIAYEARGYGRYIKIDHGAGRTTVYAHMSKVARGMRVGRRVEKGEVIGYVGMTGLATGPHLHYELMIDGVQVNPKTADLPDTENLSPYQTALLRARAVLYGERFDAAAKSEGEALPSEIKREKALRDAEAEKAAEAGADREEAEREAEVRRADQKALEDEKAGRTVPTEMDKGA</sequence>
<dbReference type="GO" id="GO:0006508">
    <property type="term" value="P:proteolysis"/>
    <property type="evidence" value="ECO:0007669"/>
    <property type="project" value="UniProtKB-KW"/>
</dbReference>
<evidence type="ECO:0000256" key="5">
    <source>
        <dbReference type="ARBA" id="ARBA00022833"/>
    </source>
</evidence>
<accession>H3KGY5</accession>
<keyword evidence="8" id="KW-0472">Membrane</keyword>
<dbReference type="Pfam" id="PF01551">
    <property type="entry name" value="Peptidase_M23"/>
    <property type="match status" value="1"/>
</dbReference>
<evidence type="ECO:0000259" key="9">
    <source>
        <dbReference type="Pfam" id="PF01551"/>
    </source>
</evidence>
<evidence type="ECO:0000256" key="6">
    <source>
        <dbReference type="ARBA" id="ARBA00023049"/>
    </source>
</evidence>
<dbReference type="Proteomes" id="UP000004956">
    <property type="component" value="Unassembled WGS sequence"/>
</dbReference>
<comment type="cofactor">
    <cofactor evidence="1">
        <name>Zn(2+)</name>
        <dbReference type="ChEBI" id="CHEBI:29105"/>
    </cofactor>
</comment>
<keyword evidence="11" id="KW-1185">Reference proteome</keyword>
<dbReference type="GO" id="GO:0004222">
    <property type="term" value="F:metalloendopeptidase activity"/>
    <property type="evidence" value="ECO:0007669"/>
    <property type="project" value="TreeGrafter"/>
</dbReference>
<dbReference type="InterPro" id="IPR011055">
    <property type="entry name" value="Dup_hybrid_motif"/>
</dbReference>
<dbReference type="InterPro" id="IPR050570">
    <property type="entry name" value="Cell_wall_metabolism_enzyme"/>
</dbReference>
<evidence type="ECO:0000313" key="10">
    <source>
        <dbReference type="EMBL" id="EHY30634.1"/>
    </source>
</evidence>
<keyword evidence="5" id="KW-0862">Zinc</keyword>
<dbReference type="EMBL" id="AFBQ01000301">
    <property type="protein sequence ID" value="EHY30634.1"/>
    <property type="molecule type" value="Genomic_DNA"/>
</dbReference>
<dbReference type="OrthoDB" id="9815245at2"/>
<keyword evidence="6" id="KW-0482">Metalloprotease</keyword>
<comment type="caution">
    <text evidence="10">The sequence shown here is derived from an EMBL/GenBank/DDBJ whole genome shotgun (WGS) entry which is preliminary data.</text>
</comment>
<proteinExistence type="predicted"/>
<keyword evidence="8" id="KW-0812">Transmembrane</keyword>
<gene>
    <name evidence="10" type="ORF">HMPREF9440_02024</name>
</gene>
<dbReference type="PATRIC" id="fig|762967.3.peg.1594"/>
<dbReference type="HOGENOM" id="CLU_026846_4_1_4"/>
<dbReference type="SUPFAM" id="SSF51261">
    <property type="entry name" value="Duplicated hybrid motif"/>
    <property type="match status" value="1"/>
</dbReference>
<dbReference type="Gene3D" id="3.10.450.350">
    <property type="match status" value="1"/>
</dbReference>
<organism evidence="10 11">
    <name type="scientific">Sutterella parvirubra YIT 11816</name>
    <dbReference type="NCBI Taxonomy" id="762967"/>
    <lineage>
        <taxon>Bacteria</taxon>
        <taxon>Pseudomonadati</taxon>
        <taxon>Pseudomonadota</taxon>
        <taxon>Betaproteobacteria</taxon>
        <taxon>Burkholderiales</taxon>
        <taxon>Sutterellaceae</taxon>
        <taxon>Sutterella</taxon>
    </lineage>
</organism>
<dbReference type="Gene3D" id="2.70.70.10">
    <property type="entry name" value="Glucose Permease (Domain IIA)"/>
    <property type="match status" value="1"/>
</dbReference>
<dbReference type="InterPro" id="IPR016047">
    <property type="entry name" value="M23ase_b-sheet_dom"/>
</dbReference>
<evidence type="ECO:0000256" key="1">
    <source>
        <dbReference type="ARBA" id="ARBA00001947"/>
    </source>
</evidence>
<dbReference type="AlphaFoldDB" id="H3KGY5"/>
<dbReference type="PANTHER" id="PTHR21666">
    <property type="entry name" value="PEPTIDASE-RELATED"/>
    <property type="match status" value="1"/>
</dbReference>
<dbReference type="RefSeq" id="WP_008543231.1">
    <property type="nucleotide sequence ID" value="NZ_JH605004.1"/>
</dbReference>
<dbReference type="PANTHER" id="PTHR21666:SF288">
    <property type="entry name" value="CELL DIVISION PROTEIN YTFB"/>
    <property type="match status" value="1"/>
</dbReference>
<evidence type="ECO:0000256" key="7">
    <source>
        <dbReference type="SAM" id="MobiDB-lite"/>
    </source>
</evidence>
<feature type="region of interest" description="Disordered" evidence="7">
    <location>
        <begin position="460"/>
        <end position="524"/>
    </location>
</feature>
<dbReference type="CDD" id="cd12797">
    <property type="entry name" value="M23_peptidase"/>
    <property type="match status" value="1"/>
</dbReference>
<feature type="domain" description="M23ase beta-sheet core" evidence="9">
    <location>
        <begin position="327"/>
        <end position="424"/>
    </location>
</feature>